<organism evidence="3">
    <name type="scientific">Soboliphyme baturini</name>
    <dbReference type="NCBI Taxonomy" id="241478"/>
    <lineage>
        <taxon>Eukaryota</taxon>
        <taxon>Metazoa</taxon>
        <taxon>Ecdysozoa</taxon>
        <taxon>Nematoda</taxon>
        <taxon>Enoplea</taxon>
        <taxon>Dorylaimia</taxon>
        <taxon>Dioctophymatida</taxon>
        <taxon>Dioctophymatoidea</taxon>
        <taxon>Soboliphymatidae</taxon>
        <taxon>Soboliphyme</taxon>
    </lineage>
</organism>
<reference evidence="3" key="1">
    <citation type="submission" date="2016-06" db="UniProtKB">
        <authorList>
            <consortium name="WormBaseParasite"/>
        </authorList>
    </citation>
    <scope>IDENTIFICATION</scope>
</reference>
<dbReference type="InterPro" id="IPR043504">
    <property type="entry name" value="Peptidase_S1_PA_chymotrypsin"/>
</dbReference>
<dbReference type="EMBL" id="UZAM01009008">
    <property type="protein sequence ID" value="VDP07292.1"/>
    <property type="molecule type" value="Genomic_DNA"/>
</dbReference>
<dbReference type="WBParaSite" id="SBAD_0000568001-mRNA-1">
    <property type="protein sequence ID" value="SBAD_0000568001-mRNA-1"/>
    <property type="gene ID" value="SBAD_0000568001"/>
</dbReference>
<evidence type="ECO:0000313" key="1">
    <source>
        <dbReference type="EMBL" id="VDP07292.1"/>
    </source>
</evidence>
<dbReference type="SUPFAM" id="SSF50494">
    <property type="entry name" value="Trypsin-like serine proteases"/>
    <property type="match status" value="1"/>
</dbReference>
<dbReference type="Gene3D" id="2.40.10.10">
    <property type="entry name" value="Trypsin-like serine proteases"/>
    <property type="match status" value="1"/>
</dbReference>
<protein>
    <submittedName>
        <fullName evidence="3">DUF4915 domain-containing protein</fullName>
    </submittedName>
</protein>
<accession>A0A183IPB1</accession>
<dbReference type="InterPro" id="IPR009003">
    <property type="entry name" value="Peptidase_S1_PA"/>
</dbReference>
<keyword evidence="2" id="KW-1185">Reference proteome</keyword>
<dbReference type="AlphaFoldDB" id="A0A183IPB1"/>
<proteinExistence type="predicted"/>
<name>A0A183IPB1_9BILA</name>
<evidence type="ECO:0000313" key="3">
    <source>
        <dbReference type="WBParaSite" id="SBAD_0000568001-mRNA-1"/>
    </source>
</evidence>
<evidence type="ECO:0000313" key="2">
    <source>
        <dbReference type="Proteomes" id="UP000270296"/>
    </source>
</evidence>
<reference evidence="1 2" key="2">
    <citation type="submission" date="2018-11" db="EMBL/GenBank/DDBJ databases">
        <authorList>
            <consortium name="Pathogen Informatics"/>
        </authorList>
    </citation>
    <scope>NUCLEOTIDE SEQUENCE [LARGE SCALE GENOMIC DNA]</scope>
</reference>
<gene>
    <name evidence="1" type="ORF">SBAD_LOCUS5458</name>
</gene>
<sequence>MLTYSDMDEAPFCHGTLVDICGMYYVVVPGHCLLAGKSFVVANARAAVIKQEFVPLFVTDDVALIHFRERISPSLTIQSVNIPRASDAQILTPGKRFTIYTFDDRPGKHVIRRFRLETTDSRKLASLDLHYRQENQISAIEISLSGELHEGASGSAVVGITGTRRVIYGFFTAKIKRNYVSFSDMVAYSEFVHAAARHLPQLEDGAIRKLRRSGTSFVFDA</sequence>
<dbReference type="Proteomes" id="UP000270296">
    <property type="component" value="Unassembled WGS sequence"/>
</dbReference>